<dbReference type="InterPro" id="IPR011008">
    <property type="entry name" value="Dimeric_a/b-barrel"/>
</dbReference>
<evidence type="ECO:0000313" key="3">
    <source>
        <dbReference type="EMBL" id="MBB5317949.1"/>
    </source>
</evidence>
<comment type="caution">
    <text evidence="3">The sequence shown here is derived from an EMBL/GenBank/DDBJ whole genome shotgun (WGS) entry which is preliminary data.</text>
</comment>
<sequence>MKYLCLVFYDEKKRNALSERESLALIDEAISFNDELQTTGHFITAYPLEDVHAASTVRVRSGKVTVTDGPFVETNEQIGGFILIEARDLNEAIQIASRIPPARLGGVEVRPVIENPTLEYWKDKPGR</sequence>
<organism evidence="3 4">
    <name type="scientific">Tunturiibacter empetritectus</name>
    <dbReference type="NCBI Taxonomy" id="3069691"/>
    <lineage>
        <taxon>Bacteria</taxon>
        <taxon>Pseudomonadati</taxon>
        <taxon>Acidobacteriota</taxon>
        <taxon>Terriglobia</taxon>
        <taxon>Terriglobales</taxon>
        <taxon>Acidobacteriaceae</taxon>
        <taxon>Tunturiibacter</taxon>
    </lineage>
</organism>
<dbReference type="Gene3D" id="3.30.70.1060">
    <property type="entry name" value="Dimeric alpha+beta barrel"/>
    <property type="match status" value="1"/>
</dbReference>
<dbReference type="Pfam" id="PF03795">
    <property type="entry name" value="YCII"/>
    <property type="match status" value="1"/>
</dbReference>
<keyword evidence="4" id="KW-1185">Reference proteome</keyword>
<dbReference type="EMBL" id="JACHDY010000003">
    <property type="protein sequence ID" value="MBB5317949.1"/>
    <property type="molecule type" value="Genomic_DNA"/>
</dbReference>
<evidence type="ECO:0000259" key="2">
    <source>
        <dbReference type="Pfam" id="PF03795"/>
    </source>
</evidence>
<dbReference type="PANTHER" id="PTHR35174:SF3">
    <property type="entry name" value="BLL7171 PROTEIN"/>
    <property type="match status" value="1"/>
</dbReference>
<evidence type="ECO:0000313" key="4">
    <source>
        <dbReference type="Proteomes" id="UP000568106"/>
    </source>
</evidence>
<dbReference type="SUPFAM" id="SSF54909">
    <property type="entry name" value="Dimeric alpha+beta barrel"/>
    <property type="match status" value="1"/>
</dbReference>
<evidence type="ECO:0000256" key="1">
    <source>
        <dbReference type="ARBA" id="ARBA00007689"/>
    </source>
</evidence>
<accession>A0A7W8IIV6</accession>
<reference evidence="3" key="1">
    <citation type="submission" date="2020-08" db="EMBL/GenBank/DDBJ databases">
        <title>Genomic Encyclopedia of Type Strains, Phase IV (KMG-V): Genome sequencing to study the core and pangenomes of soil and plant-associated prokaryotes.</title>
        <authorList>
            <person name="Whitman W."/>
        </authorList>
    </citation>
    <scope>NUCLEOTIDE SEQUENCE [LARGE SCALE GENOMIC DNA]</scope>
    <source>
        <strain evidence="3">M8UP27</strain>
    </source>
</reference>
<dbReference type="Proteomes" id="UP000568106">
    <property type="component" value="Unassembled WGS sequence"/>
</dbReference>
<feature type="domain" description="YCII-related" evidence="2">
    <location>
        <begin position="1"/>
        <end position="114"/>
    </location>
</feature>
<dbReference type="AlphaFoldDB" id="A0A7W8IIV6"/>
<name>A0A7W8IIV6_9BACT</name>
<comment type="similarity">
    <text evidence="1">Belongs to the YciI family.</text>
</comment>
<proteinExistence type="inferred from homology"/>
<protein>
    <recommendedName>
        <fullName evidence="2">YCII-related domain-containing protein</fullName>
    </recommendedName>
</protein>
<gene>
    <name evidence="3" type="ORF">HDF09_002635</name>
</gene>
<dbReference type="InterPro" id="IPR005545">
    <property type="entry name" value="YCII"/>
</dbReference>
<dbReference type="PANTHER" id="PTHR35174">
    <property type="entry name" value="BLL7171 PROTEIN-RELATED"/>
    <property type="match status" value="1"/>
</dbReference>